<evidence type="ECO:0000259" key="1">
    <source>
        <dbReference type="Pfam" id="PF07615"/>
    </source>
</evidence>
<dbReference type="RefSeq" id="WP_183495517.1">
    <property type="nucleotide sequence ID" value="NZ_JACIFF010000004.1"/>
</dbReference>
<feature type="domain" description="Thiamin/hydroxymethyl pyrimidine-binding YkoF putative" evidence="1">
    <location>
        <begin position="4"/>
        <end position="59"/>
    </location>
</feature>
<proteinExistence type="predicted"/>
<accession>A0A840E152</accession>
<dbReference type="Pfam" id="PF07615">
    <property type="entry name" value="Ykof"/>
    <property type="match status" value="1"/>
</dbReference>
<dbReference type="AlphaFoldDB" id="A0A840E152"/>
<sequence length="87" mass="9565">MIVSLDVSLYPLSADYEAPIIAFIERLNTFETVKVGTNNLSTQVRGEYADVMAAITAAMEPTLADPTKCSFVIKLLNVDVEPANTWR</sequence>
<gene>
    <name evidence="2" type="ORF">GGR28_001884</name>
</gene>
<dbReference type="SUPFAM" id="SSF89957">
    <property type="entry name" value="MTH1187/YkoF-like"/>
    <property type="match status" value="1"/>
</dbReference>
<dbReference type="EMBL" id="JACIFF010000004">
    <property type="protein sequence ID" value="MBB4079264.1"/>
    <property type="molecule type" value="Genomic_DNA"/>
</dbReference>
<dbReference type="InterPro" id="IPR011522">
    <property type="entry name" value="Thiamin/HMP-bd_put_YkoF"/>
</dbReference>
<comment type="caution">
    <text evidence="2">The sequence shown here is derived from an EMBL/GenBank/DDBJ whole genome shotgun (WGS) entry which is preliminary data.</text>
</comment>
<protein>
    <submittedName>
        <fullName evidence="2">Uncharacterized protein YqgV (UPF0045/DUF77 family)</fullName>
    </submittedName>
</protein>
<organism evidence="2 3">
    <name type="scientific">Neolewinella aquimaris</name>
    <dbReference type="NCBI Taxonomy" id="1835722"/>
    <lineage>
        <taxon>Bacteria</taxon>
        <taxon>Pseudomonadati</taxon>
        <taxon>Bacteroidota</taxon>
        <taxon>Saprospiria</taxon>
        <taxon>Saprospirales</taxon>
        <taxon>Lewinellaceae</taxon>
        <taxon>Neolewinella</taxon>
    </lineage>
</organism>
<keyword evidence="3" id="KW-1185">Reference proteome</keyword>
<dbReference type="Gene3D" id="3.30.70.930">
    <property type="match status" value="1"/>
</dbReference>
<reference evidence="2 3" key="1">
    <citation type="submission" date="2020-08" db="EMBL/GenBank/DDBJ databases">
        <title>Genomic Encyclopedia of Type Strains, Phase IV (KMG-IV): sequencing the most valuable type-strain genomes for metagenomic binning, comparative biology and taxonomic classification.</title>
        <authorList>
            <person name="Goeker M."/>
        </authorList>
    </citation>
    <scope>NUCLEOTIDE SEQUENCE [LARGE SCALE GENOMIC DNA]</scope>
    <source>
        <strain evidence="2 3">DSM 105137</strain>
    </source>
</reference>
<evidence type="ECO:0000313" key="2">
    <source>
        <dbReference type="EMBL" id="MBB4079264.1"/>
    </source>
</evidence>
<name>A0A840E152_9BACT</name>
<dbReference type="Proteomes" id="UP000576209">
    <property type="component" value="Unassembled WGS sequence"/>
</dbReference>
<dbReference type="InterPro" id="IPR029756">
    <property type="entry name" value="MTH1187/YkoF-like"/>
</dbReference>
<evidence type="ECO:0000313" key="3">
    <source>
        <dbReference type="Proteomes" id="UP000576209"/>
    </source>
</evidence>